<dbReference type="Gene3D" id="3.40.50.150">
    <property type="entry name" value="Vaccinia Virus protein VP39"/>
    <property type="match status" value="1"/>
</dbReference>
<dbReference type="GO" id="GO:0008168">
    <property type="term" value="F:methyltransferase activity"/>
    <property type="evidence" value="ECO:0007669"/>
    <property type="project" value="UniProtKB-KW"/>
</dbReference>
<sequence length="255" mass="29400">MLTQYLKFITKSTNQHGVHSPFVYILVTKCFYTKIDNGLWKLFLGFKNQLLDNQSTIKVTDFGSGSKTFKTNKRKVSKIVKVAAVSNKKAKLLIKIVKYFKPENSLEIGTSIGLGTSAIKVGYQNSKITTLEGCPETAKIAQVLFKNNHLKNIDNIIGNFDEILPKVINNKKLDFIYFDGNHTKKATLAYFNICLSSIKNDSFWIFDDIYWNKEMEEAWLEIKNHPKVRVTVDVFHFGIVFFRKEQAKEHFKIRV</sequence>
<dbReference type="InterPro" id="IPR029063">
    <property type="entry name" value="SAM-dependent_MTases_sf"/>
</dbReference>
<reference evidence="1 2" key="1">
    <citation type="submission" date="2018-05" db="EMBL/GenBank/DDBJ databases">
        <title>Polaribacter aquimarinus sp. nov., isolated from sediment in a sediment of sea.</title>
        <authorList>
            <person name="Lu D."/>
        </authorList>
    </citation>
    <scope>NUCLEOTIDE SEQUENCE [LARGE SCALE GENOMIC DNA]</scope>
    <source>
        <strain evidence="1 2">ZY113</strain>
    </source>
</reference>
<dbReference type="OrthoDB" id="5464618at2"/>
<evidence type="ECO:0000313" key="2">
    <source>
        <dbReference type="Proteomes" id="UP000245670"/>
    </source>
</evidence>
<keyword evidence="2" id="KW-1185">Reference proteome</keyword>
<gene>
    <name evidence="1" type="ORF">DIS07_10175</name>
</gene>
<accession>A0A2U2J912</accession>
<protein>
    <submittedName>
        <fullName evidence="1">Methyltransferase</fullName>
    </submittedName>
</protein>
<dbReference type="RefSeq" id="WP_109405146.1">
    <property type="nucleotide sequence ID" value="NZ_QFFG01000004.1"/>
</dbReference>
<dbReference type="Pfam" id="PF13578">
    <property type="entry name" value="Methyltransf_24"/>
    <property type="match status" value="1"/>
</dbReference>
<evidence type="ECO:0000313" key="1">
    <source>
        <dbReference type="EMBL" id="PWG04829.1"/>
    </source>
</evidence>
<dbReference type="GO" id="GO:0032259">
    <property type="term" value="P:methylation"/>
    <property type="evidence" value="ECO:0007669"/>
    <property type="project" value="UniProtKB-KW"/>
</dbReference>
<proteinExistence type="predicted"/>
<dbReference type="EMBL" id="QFFG01000004">
    <property type="protein sequence ID" value="PWG04829.1"/>
    <property type="molecule type" value="Genomic_DNA"/>
</dbReference>
<organism evidence="1 2">
    <name type="scientific">Polaribacter aquimarinus</name>
    <dbReference type="NCBI Taxonomy" id="2100726"/>
    <lineage>
        <taxon>Bacteria</taxon>
        <taxon>Pseudomonadati</taxon>
        <taxon>Bacteroidota</taxon>
        <taxon>Flavobacteriia</taxon>
        <taxon>Flavobacteriales</taxon>
        <taxon>Flavobacteriaceae</taxon>
    </lineage>
</organism>
<dbReference type="Proteomes" id="UP000245670">
    <property type="component" value="Unassembled WGS sequence"/>
</dbReference>
<dbReference type="SUPFAM" id="SSF53335">
    <property type="entry name" value="S-adenosyl-L-methionine-dependent methyltransferases"/>
    <property type="match status" value="1"/>
</dbReference>
<keyword evidence="1" id="KW-0808">Transferase</keyword>
<comment type="caution">
    <text evidence="1">The sequence shown here is derived from an EMBL/GenBank/DDBJ whole genome shotgun (WGS) entry which is preliminary data.</text>
</comment>
<dbReference type="AlphaFoldDB" id="A0A2U2J912"/>
<keyword evidence="1" id="KW-0489">Methyltransferase</keyword>
<name>A0A2U2J912_9FLAO</name>